<evidence type="ECO:0000313" key="2">
    <source>
        <dbReference type="Proteomes" id="UP000663842"/>
    </source>
</evidence>
<comment type="caution">
    <text evidence="1">The sequence shown here is derived from an EMBL/GenBank/DDBJ whole genome shotgun (WGS) entry which is preliminary data.</text>
</comment>
<reference evidence="1" key="1">
    <citation type="submission" date="2021-02" db="EMBL/GenBank/DDBJ databases">
        <authorList>
            <person name="Nowell W R."/>
        </authorList>
    </citation>
    <scope>NUCLEOTIDE SEQUENCE</scope>
</reference>
<dbReference type="EMBL" id="CAJOBF010027033">
    <property type="protein sequence ID" value="CAF4408253.1"/>
    <property type="molecule type" value="Genomic_DNA"/>
</dbReference>
<dbReference type="AlphaFoldDB" id="A0A820PK04"/>
<feature type="non-terminal residue" evidence="1">
    <location>
        <position position="92"/>
    </location>
</feature>
<sequence>MVLPITPEPYIQLEPESTEEMINEIFYKMSQNVEETPQLSIEYFLSEIDLLELQHSNKEIRRIRRIMSYPNFKFPPYLAHYNKIKNNLLIQD</sequence>
<protein>
    <submittedName>
        <fullName evidence="1">Uncharacterized protein</fullName>
    </submittedName>
</protein>
<organism evidence="1 2">
    <name type="scientific">Rotaria magnacalcarata</name>
    <dbReference type="NCBI Taxonomy" id="392030"/>
    <lineage>
        <taxon>Eukaryota</taxon>
        <taxon>Metazoa</taxon>
        <taxon>Spiralia</taxon>
        <taxon>Gnathifera</taxon>
        <taxon>Rotifera</taxon>
        <taxon>Eurotatoria</taxon>
        <taxon>Bdelloidea</taxon>
        <taxon>Philodinida</taxon>
        <taxon>Philodinidae</taxon>
        <taxon>Rotaria</taxon>
    </lineage>
</organism>
<accession>A0A820PK04</accession>
<gene>
    <name evidence="1" type="ORF">UXM345_LOCUS38422</name>
</gene>
<dbReference type="Proteomes" id="UP000663842">
    <property type="component" value="Unassembled WGS sequence"/>
</dbReference>
<evidence type="ECO:0000313" key="1">
    <source>
        <dbReference type="EMBL" id="CAF4408253.1"/>
    </source>
</evidence>
<name>A0A820PK04_9BILA</name>
<proteinExistence type="predicted"/>